<dbReference type="PANTHER" id="PTHR36444">
    <property type="entry name" value="TRANSCRIPTIONAL REGULATOR PROTEIN YOBU-RELATED"/>
    <property type="match status" value="1"/>
</dbReference>
<dbReference type="InterPro" id="IPR029441">
    <property type="entry name" value="Cass2"/>
</dbReference>
<reference evidence="2" key="1">
    <citation type="submission" date="2021-11" db="EMBL/GenBank/DDBJ databases">
        <title>Legionella maioricencis sp. nov., a new species isolated from hot water samples in Mallorca.</title>
        <authorList>
            <person name="Crespi S."/>
            <person name="Drasar V."/>
            <person name="Salva-Serra F."/>
            <person name="Jaen-Luchoro D."/>
            <person name="Pineiro-Iglesias B."/>
            <person name="Aliaga F."/>
            <person name="Fernandez-Juarez V."/>
            <person name="Coll G."/>
            <person name="Moore E.R.B."/>
            <person name="Bennasar-Figueras A."/>
        </authorList>
    </citation>
    <scope>NUCLEOTIDE SEQUENCE</scope>
    <source>
        <strain evidence="2">HCPI-6</strain>
    </source>
</reference>
<dbReference type="AlphaFoldDB" id="A0A9X2D1F6"/>
<accession>A0A9X2D1F6</accession>
<dbReference type="SUPFAM" id="SSF55136">
    <property type="entry name" value="Probable bacterial effector-binding domain"/>
    <property type="match status" value="1"/>
</dbReference>
<gene>
    <name evidence="2" type="ORF">LOX96_11695</name>
</gene>
<dbReference type="InterPro" id="IPR011256">
    <property type="entry name" value="Reg_factor_effector_dom_sf"/>
</dbReference>
<dbReference type="Proteomes" id="UP001139721">
    <property type="component" value="Unassembled WGS sequence"/>
</dbReference>
<dbReference type="EMBL" id="JAJKBJ010000014">
    <property type="protein sequence ID" value="MCL9684759.1"/>
    <property type="molecule type" value="Genomic_DNA"/>
</dbReference>
<evidence type="ECO:0000313" key="2">
    <source>
        <dbReference type="EMBL" id="MCL9684759.1"/>
    </source>
</evidence>
<comment type="caution">
    <text evidence="2">The sequence shown here is derived from an EMBL/GenBank/DDBJ whole genome shotgun (WGS) entry which is preliminary data.</text>
</comment>
<evidence type="ECO:0000259" key="1">
    <source>
        <dbReference type="SMART" id="SM00871"/>
    </source>
</evidence>
<dbReference type="SMART" id="SM00871">
    <property type="entry name" value="AraC_E_bind"/>
    <property type="match status" value="1"/>
</dbReference>
<dbReference type="InterPro" id="IPR010499">
    <property type="entry name" value="AraC_E-bd"/>
</dbReference>
<name>A0A9X2D1F6_9GAMM</name>
<dbReference type="PANTHER" id="PTHR36444:SF2">
    <property type="entry name" value="TRANSCRIPTIONAL REGULATOR PROTEIN YOBU-RELATED"/>
    <property type="match status" value="1"/>
</dbReference>
<feature type="domain" description="AraC effector-binding" evidence="1">
    <location>
        <begin position="4"/>
        <end position="157"/>
    </location>
</feature>
<keyword evidence="3" id="KW-1185">Reference proteome</keyword>
<dbReference type="Gene3D" id="3.20.80.10">
    <property type="entry name" value="Regulatory factor, effector binding domain"/>
    <property type="match status" value="1"/>
</dbReference>
<proteinExistence type="predicted"/>
<dbReference type="RefSeq" id="WP_250422048.1">
    <property type="nucleotide sequence ID" value="NZ_JAJKBJ010000014.1"/>
</dbReference>
<evidence type="ECO:0000313" key="3">
    <source>
        <dbReference type="Proteomes" id="UP001139721"/>
    </source>
</evidence>
<sequence>MIYPEPKLIEIDSFTVAGLSVRTINKDEFNPQTAKLPQLWNDFFSTGLAEKIPNRIPQTPVFGVYSNYALDAADFYTVTAGVRVSSEVTDLKLNTITIQTGHYLVFKDKGPMPQVIIKTWERIWTYFESNHQHQRCFGTDFEVYPGSDEIAIHIGIIN</sequence>
<protein>
    <submittedName>
        <fullName evidence="2">GyrI-like domain-containing protein</fullName>
    </submittedName>
</protein>
<dbReference type="Pfam" id="PF14526">
    <property type="entry name" value="Cass2"/>
    <property type="match status" value="1"/>
</dbReference>
<organism evidence="2 3">
    <name type="scientific">Legionella maioricensis</name>
    <dbReference type="NCBI Taxonomy" id="2896528"/>
    <lineage>
        <taxon>Bacteria</taxon>
        <taxon>Pseudomonadati</taxon>
        <taxon>Pseudomonadota</taxon>
        <taxon>Gammaproteobacteria</taxon>
        <taxon>Legionellales</taxon>
        <taxon>Legionellaceae</taxon>
        <taxon>Legionella</taxon>
    </lineage>
</organism>
<dbReference type="InterPro" id="IPR053182">
    <property type="entry name" value="YobU-like_regulator"/>
</dbReference>